<evidence type="ECO:0000256" key="1">
    <source>
        <dbReference type="SAM" id="SignalP"/>
    </source>
</evidence>
<dbReference type="PANTHER" id="PTHR39335:SF1">
    <property type="entry name" value="BLL4220 PROTEIN"/>
    <property type="match status" value="1"/>
</dbReference>
<evidence type="ECO:0000313" key="3">
    <source>
        <dbReference type="Proteomes" id="UP001596403"/>
    </source>
</evidence>
<dbReference type="InterPro" id="IPR005297">
    <property type="entry name" value="Lipoprotein_repeat"/>
</dbReference>
<dbReference type="Proteomes" id="UP001596403">
    <property type="component" value="Unassembled WGS sequence"/>
</dbReference>
<protein>
    <recommendedName>
        <fullName evidence="4">Lipoprotein</fullName>
    </recommendedName>
</protein>
<dbReference type="RefSeq" id="WP_132446475.1">
    <property type="nucleotide sequence ID" value="NZ_JBHSWA010000003.1"/>
</dbReference>
<organism evidence="2 3">
    <name type="scientific">Sulfitobacter profundi</name>
    <dbReference type="NCBI Taxonomy" id="2679961"/>
    <lineage>
        <taxon>Bacteria</taxon>
        <taxon>Pseudomonadati</taxon>
        <taxon>Pseudomonadota</taxon>
        <taxon>Alphaproteobacteria</taxon>
        <taxon>Rhodobacterales</taxon>
        <taxon>Roseobacteraceae</taxon>
        <taxon>Sulfitobacter</taxon>
    </lineage>
</organism>
<keyword evidence="3" id="KW-1185">Reference proteome</keyword>
<name>A0ABW1Z5J6_9RHOB</name>
<feature type="chain" id="PRO_5046950772" description="Lipoprotein" evidence="1">
    <location>
        <begin position="19"/>
        <end position="147"/>
    </location>
</feature>
<dbReference type="PANTHER" id="PTHR39335">
    <property type="entry name" value="BLL4220 PROTEIN"/>
    <property type="match status" value="1"/>
</dbReference>
<sequence length="147" mass="15592">MHRHIIAAAVLIAGPAAAQDAASIKVVESDKYGEFLATEAGRPVYLFTADTRAADGKAAEISCTTPECLNAWPLVGAADMPQAGDGVGEGMLGTVDYEGQKVVTYHGWPLYYFTRDEDADAPQGQDVESFGGEWYLITPDGEKVHAG</sequence>
<dbReference type="Pfam" id="PF03640">
    <property type="entry name" value="Lipoprotein_15"/>
    <property type="match status" value="1"/>
</dbReference>
<dbReference type="EMBL" id="JBHSWA010000003">
    <property type="protein sequence ID" value="MFC6643418.1"/>
    <property type="molecule type" value="Genomic_DNA"/>
</dbReference>
<accession>A0ABW1Z5J6</accession>
<comment type="caution">
    <text evidence="2">The sequence shown here is derived from an EMBL/GenBank/DDBJ whole genome shotgun (WGS) entry which is preliminary data.</text>
</comment>
<keyword evidence="1" id="KW-0732">Signal</keyword>
<evidence type="ECO:0008006" key="4">
    <source>
        <dbReference type="Google" id="ProtNLM"/>
    </source>
</evidence>
<reference evidence="3" key="1">
    <citation type="journal article" date="2019" name="Int. J. Syst. Evol. Microbiol.">
        <title>The Global Catalogue of Microorganisms (GCM) 10K type strain sequencing project: providing services to taxonomists for standard genome sequencing and annotation.</title>
        <authorList>
            <consortium name="The Broad Institute Genomics Platform"/>
            <consortium name="The Broad Institute Genome Sequencing Center for Infectious Disease"/>
            <person name="Wu L."/>
            <person name="Ma J."/>
        </authorList>
    </citation>
    <scope>NUCLEOTIDE SEQUENCE [LARGE SCALE GENOMIC DNA]</scope>
    <source>
        <strain evidence="3">NBRC 111368</strain>
    </source>
</reference>
<gene>
    <name evidence="2" type="ORF">ACFQAU_18610</name>
</gene>
<feature type="signal peptide" evidence="1">
    <location>
        <begin position="1"/>
        <end position="18"/>
    </location>
</feature>
<evidence type="ECO:0000313" key="2">
    <source>
        <dbReference type="EMBL" id="MFC6643418.1"/>
    </source>
</evidence>
<proteinExistence type="predicted"/>